<keyword evidence="4" id="KW-1134">Transmembrane beta strand</keyword>
<dbReference type="PANTHER" id="PTHR34501">
    <property type="entry name" value="PROTEIN YDDL-RELATED"/>
    <property type="match status" value="1"/>
</dbReference>
<name>A0AAW9QBC9_9BURK</name>
<evidence type="ECO:0000256" key="7">
    <source>
        <dbReference type="ARBA" id="ARBA00023065"/>
    </source>
</evidence>
<gene>
    <name evidence="13" type="ORF">V4F39_00945</name>
</gene>
<evidence type="ECO:0000256" key="9">
    <source>
        <dbReference type="ARBA" id="ARBA00023136"/>
    </source>
</evidence>
<dbReference type="SUPFAM" id="SSF56935">
    <property type="entry name" value="Porins"/>
    <property type="match status" value="1"/>
</dbReference>
<evidence type="ECO:0000313" key="14">
    <source>
        <dbReference type="Proteomes" id="UP001336250"/>
    </source>
</evidence>
<keyword evidence="9" id="KW-0472">Membrane</keyword>
<dbReference type="InterPro" id="IPR002299">
    <property type="entry name" value="Porin_Neis"/>
</dbReference>
<comment type="subunit">
    <text evidence="2">Homotrimer.</text>
</comment>
<accession>A0AAW9QBC9</accession>
<protein>
    <submittedName>
        <fullName evidence="13">Porin</fullName>
    </submittedName>
</protein>
<feature type="signal peptide" evidence="11">
    <location>
        <begin position="1"/>
        <end position="27"/>
    </location>
</feature>
<keyword evidence="5" id="KW-0812">Transmembrane</keyword>
<dbReference type="Proteomes" id="UP001336250">
    <property type="component" value="Unassembled WGS sequence"/>
</dbReference>
<dbReference type="Pfam" id="PF13609">
    <property type="entry name" value="Porin_4"/>
    <property type="match status" value="1"/>
</dbReference>
<feature type="domain" description="Porin" evidence="12">
    <location>
        <begin position="11"/>
        <end position="330"/>
    </location>
</feature>
<evidence type="ECO:0000256" key="2">
    <source>
        <dbReference type="ARBA" id="ARBA00011233"/>
    </source>
</evidence>
<keyword evidence="10" id="KW-0998">Cell outer membrane</keyword>
<dbReference type="Gene3D" id="2.40.160.10">
    <property type="entry name" value="Porin"/>
    <property type="match status" value="1"/>
</dbReference>
<evidence type="ECO:0000313" key="13">
    <source>
        <dbReference type="EMBL" id="MEF7612455.1"/>
    </source>
</evidence>
<dbReference type="GO" id="GO:0009279">
    <property type="term" value="C:cell outer membrane"/>
    <property type="evidence" value="ECO:0007669"/>
    <property type="project" value="UniProtKB-SubCell"/>
</dbReference>
<dbReference type="GO" id="GO:0006811">
    <property type="term" value="P:monoatomic ion transport"/>
    <property type="evidence" value="ECO:0007669"/>
    <property type="project" value="UniProtKB-KW"/>
</dbReference>
<dbReference type="EMBL" id="JAZIBG010000003">
    <property type="protein sequence ID" value="MEF7612455.1"/>
    <property type="molecule type" value="Genomic_DNA"/>
</dbReference>
<comment type="subcellular location">
    <subcellularLocation>
        <location evidence="1">Cell outer membrane</location>
        <topology evidence="1">Multi-pass membrane protein</topology>
    </subcellularLocation>
</comment>
<keyword evidence="6 11" id="KW-0732">Signal</keyword>
<feature type="chain" id="PRO_5043925642" evidence="11">
    <location>
        <begin position="28"/>
        <end position="364"/>
    </location>
</feature>
<keyword evidence="8" id="KW-0626">Porin</keyword>
<keyword evidence="14" id="KW-1185">Reference proteome</keyword>
<keyword evidence="7" id="KW-0406">Ion transport</keyword>
<reference evidence="13 14" key="1">
    <citation type="submission" date="2024-02" db="EMBL/GenBank/DDBJ databases">
        <title>Genome sequence of Aquincola sp. MAHUQ-54.</title>
        <authorList>
            <person name="Huq M.A."/>
        </authorList>
    </citation>
    <scope>NUCLEOTIDE SEQUENCE [LARGE SCALE GENOMIC DNA]</scope>
    <source>
        <strain evidence="13 14">MAHUQ-54</strain>
    </source>
</reference>
<evidence type="ECO:0000256" key="5">
    <source>
        <dbReference type="ARBA" id="ARBA00022692"/>
    </source>
</evidence>
<comment type="caution">
    <text evidence="13">The sequence shown here is derived from an EMBL/GenBank/DDBJ whole genome shotgun (WGS) entry which is preliminary data.</text>
</comment>
<dbReference type="PRINTS" id="PR00184">
    <property type="entry name" value="NEISSPPORIN"/>
</dbReference>
<dbReference type="PANTHER" id="PTHR34501:SF9">
    <property type="entry name" value="MAJOR OUTER MEMBRANE PROTEIN P.IA"/>
    <property type="match status" value="1"/>
</dbReference>
<organism evidence="13 14">
    <name type="scientific">Aquincola agrisoli</name>
    <dbReference type="NCBI Taxonomy" id="3119538"/>
    <lineage>
        <taxon>Bacteria</taxon>
        <taxon>Pseudomonadati</taxon>
        <taxon>Pseudomonadota</taxon>
        <taxon>Betaproteobacteria</taxon>
        <taxon>Burkholderiales</taxon>
        <taxon>Sphaerotilaceae</taxon>
        <taxon>Aquincola</taxon>
    </lineage>
</organism>
<evidence type="ECO:0000259" key="12">
    <source>
        <dbReference type="Pfam" id="PF13609"/>
    </source>
</evidence>
<keyword evidence="3" id="KW-0813">Transport</keyword>
<dbReference type="CDD" id="cd00342">
    <property type="entry name" value="gram_neg_porins"/>
    <property type="match status" value="1"/>
</dbReference>
<evidence type="ECO:0000256" key="8">
    <source>
        <dbReference type="ARBA" id="ARBA00023114"/>
    </source>
</evidence>
<dbReference type="GO" id="GO:0046930">
    <property type="term" value="C:pore complex"/>
    <property type="evidence" value="ECO:0007669"/>
    <property type="project" value="UniProtKB-KW"/>
</dbReference>
<sequence length="364" mass="37546">MKRHFDTTAAAACVLALGTGLATPALAQGTAAGNVTIYGLVDACLARADLGANHLNALNSGCLFGSRLGFRGTEDLGGGHRAYFTLEGGLSLDNGQLGQGGRIFGRKALVALGGPWGAIEMGRDYAPAFYLVQPVDPMGLGIGTASSSLWTGSAATTAARNDNAINYLSPTWGGLSLRLQLSAGEGGAGGARKSKGFNLLYRSGGTTAGLSHARVANAADTDEDRATTAAVRHEFGAFSLSAIVQSGAWEGSRTATAPASASSVFSRKYRSYLVGGTVRAGAAGKVAASIKRYDDRTSRNYDLTQFSINYVHSLSKRTDLYAGYSRLKNERGSTYAVSDAVNSYSGVSTGATTSLLAAGIKHVF</sequence>
<dbReference type="RefSeq" id="WP_332287350.1">
    <property type="nucleotide sequence ID" value="NZ_JAZIBG010000003.1"/>
</dbReference>
<dbReference type="InterPro" id="IPR023614">
    <property type="entry name" value="Porin_dom_sf"/>
</dbReference>
<evidence type="ECO:0000256" key="11">
    <source>
        <dbReference type="SAM" id="SignalP"/>
    </source>
</evidence>
<evidence type="ECO:0000256" key="1">
    <source>
        <dbReference type="ARBA" id="ARBA00004571"/>
    </source>
</evidence>
<proteinExistence type="predicted"/>
<evidence type="ECO:0000256" key="6">
    <source>
        <dbReference type="ARBA" id="ARBA00022729"/>
    </source>
</evidence>
<dbReference type="InterPro" id="IPR033900">
    <property type="entry name" value="Gram_neg_porin_domain"/>
</dbReference>
<dbReference type="GO" id="GO:0015288">
    <property type="term" value="F:porin activity"/>
    <property type="evidence" value="ECO:0007669"/>
    <property type="project" value="UniProtKB-KW"/>
</dbReference>
<dbReference type="InterPro" id="IPR050298">
    <property type="entry name" value="Gram-neg_bact_OMP"/>
</dbReference>
<evidence type="ECO:0000256" key="4">
    <source>
        <dbReference type="ARBA" id="ARBA00022452"/>
    </source>
</evidence>
<dbReference type="AlphaFoldDB" id="A0AAW9QBC9"/>
<evidence type="ECO:0000256" key="10">
    <source>
        <dbReference type="ARBA" id="ARBA00023237"/>
    </source>
</evidence>
<evidence type="ECO:0000256" key="3">
    <source>
        <dbReference type="ARBA" id="ARBA00022448"/>
    </source>
</evidence>